<dbReference type="SUPFAM" id="SSF48264">
    <property type="entry name" value="Cytochrome P450"/>
    <property type="match status" value="1"/>
</dbReference>
<dbReference type="InterPro" id="IPR001128">
    <property type="entry name" value="Cyt_P450"/>
</dbReference>
<dbReference type="PROSITE" id="PS00086">
    <property type="entry name" value="CYTOCHROME_P450"/>
    <property type="match status" value="1"/>
</dbReference>
<evidence type="ECO:0000256" key="2">
    <source>
        <dbReference type="ARBA" id="ARBA00010617"/>
    </source>
</evidence>
<dbReference type="PANTHER" id="PTHR24286">
    <property type="entry name" value="CYTOCHROME P450 26"/>
    <property type="match status" value="1"/>
</dbReference>
<comment type="similarity">
    <text evidence="2 9">Belongs to the cytochrome P450 family.</text>
</comment>
<keyword evidence="11" id="KW-1185">Reference proteome</keyword>
<evidence type="ECO:0000313" key="10">
    <source>
        <dbReference type="EMBL" id="GCE14696.1"/>
    </source>
</evidence>
<feature type="binding site" description="axial binding residue" evidence="8">
    <location>
        <position position="372"/>
    </location>
    <ligand>
        <name>heme</name>
        <dbReference type="ChEBI" id="CHEBI:30413"/>
    </ligand>
    <ligandPart>
        <name>Fe</name>
        <dbReference type="ChEBI" id="CHEBI:18248"/>
    </ligandPart>
</feature>
<dbReference type="PANTHER" id="PTHR24286:SF24">
    <property type="entry name" value="LANOSTEROL 14-ALPHA DEMETHYLASE"/>
    <property type="match status" value="1"/>
</dbReference>
<proteinExistence type="inferred from homology"/>
<organism evidence="10 11">
    <name type="scientific">Tengunoibacter tsumagoiensis</name>
    <dbReference type="NCBI Taxonomy" id="2014871"/>
    <lineage>
        <taxon>Bacteria</taxon>
        <taxon>Bacillati</taxon>
        <taxon>Chloroflexota</taxon>
        <taxon>Ktedonobacteria</taxon>
        <taxon>Ktedonobacterales</taxon>
        <taxon>Dictyobacteraceae</taxon>
        <taxon>Tengunoibacter</taxon>
    </lineage>
</organism>
<evidence type="ECO:0000256" key="8">
    <source>
        <dbReference type="PIRSR" id="PIRSR602401-1"/>
    </source>
</evidence>
<protein>
    <submittedName>
        <fullName evidence="10">Cytochrome P450</fullName>
    </submittedName>
</protein>
<gene>
    <name evidence="10" type="ORF">KTT_45550</name>
</gene>
<evidence type="ECO:0000256" key="9">
    <source>
        <dbReference type="RuleBase" id="RU000461"/>
    </source>
</evidence>
<dbReference type="PRINTS" id="PR00463">
    <property type="entry name" value="EP450I"/>
</dbReference>
<dbReference type="GO" id="GO:0016125">
    <property type="term" value="P:sterol metabolic process"/>
    <property type="evidence" value="ECO:0007669"/>
    <property type="project" value="TreeGrafter"/>
</dbReference>
<dbReference type="PRINTS" id="PR00385">
    <property type="entry name" value="P450"/>
</dbReference>
<keyword evidence="7 9" id="KW-0503">Monooxygenase</keyword>
<sequence length="426" mass="48690">MKAIPLVNLPDDYRYHFGPLLIEAYQQHGPIFAAHGGKIVYLIGPEANRLVLVSQRHKFSNHIGWGTIFDVTETFGNGLLTMDGEEHDQHRKVMNPAFAVNYMDKYLPIMNRLIGLHVARWAEQEEIDLFQEARKLTFDIAAQALTGLEQSDHFRELFTLLLNGPAVRLPEEEYRQWVASLEQQLQDLLLPIIEERRHHPTDDLFSILVQHRDAEGRPMSVEKLIAHVNILLVAGHETSTSLSTWLLYLLIQHKDYTQRILQEQSELVGERADPTLDELKRMKVLENALNEAERLYPPVANGPRGVLEDFDFHGYHVPAGTFVFYSILASHYLPEIFANPTVFDPDRFAPPREEHKKNPYALVGFGGGPRICIGINFAQIEIKALASHVLRHYTLEVVPDQRIAQVYSVTGWPVEGIRIRVKKKAL</sequence>
<evidence type="ECO:0000256" key="4">
    <source>
        <dbReference type="ARBA" id="ARBA00022723"/>
    </source>
</evidence>
<dbReference type="Pfam" id="PF00067">
    <property type="entry name" value="p450"/>
    <property type="match status" value="1"/>
</dbReference>
<dbReference type="InterPro" id="IPR002401">
    <property type="entry name" value="Cyt_P450_E_grp-I"/>
</dbReference>
<evidence type="ECO:0000256" key="5">
    <source>
        <dbReference type="ARBA" id="ARBA00023002"/>
    </source>
</evidence>
<dbReference type="InterPro" id="IPR017972">
    <property type="entry name" value="Cyt_P450_CS"/>
</dbReference>
<dbReference type="EMBL" id="BIFR01000002">
    <property type="protein sequence ID" value="GCE14696.1"/>
    <property type="molecule type" value="Genomic_DNA"/>
</dbReference>
<accession>A0A402A6N8</accession>
<keyword evidence="4 8" id="KW-0479">Metal-binding</keyword>
<dbReference type="InterPro" id="IPR036396">
    <property type="entry name" value="Cyt_P450_sf"/>
</dbReference>
<evidence type="ECO:0000256" key="7">
    <source>
        <dbReference type="ARBA" id="ARBA00023033"/>
    </source>
</evidence>
<dbReference type="AlphaFoldDB" id="A0A402A6N8"/>
<dbReference type="GO" id="GO:0020037">
    <property type="term" value="F:heme binding"/>
    <property type="evidence" value="ECO:0007669"/>
    <property type="project" value="InterPro"/>
</dbReference>
<evidence type="ECO:0000313" key="11">
    <source>
        <dbReference type="Proteomes" id="UP000287352"/>
    </source>
</evidence>
<dbReference type="Gene3D" id="1.10.630.10">
    <property type="entry name" value="Cytochrome P450"/>
    <property type="match status" value="1"/>
</dbReference>
<keyword evidence="6 8" id="KW-0408">Iron</keyword>
<comment type="cofactor">
    <cofactor evidence="1 8">
        <name>heme</name>
        <dbReference type="ChEBI" id="CHEBI:30413"/>
    </cofactor>
</comment>
<dbReference type="GO" id="GO:0005506">
    <property type="term" value="F:iron ion binding"/>
    <property type="evidence" value="ECO:0007669"/>
    <property type="project" value="InterPro"/>
</dbReference>
<reference evidence="11" key="1">
    <citation type="submission" date="2018-12" db="EMBL/GenBank/DDBJ databases">
        <title>Tengunoibacter tsumagoiensis gen. nov., sp. nov., Dictyobacter kobayashii sp. nov., D. alpinus sp. nov., and D. joshuensis sp. nov. and description of Dictyobacteraceae fam. nov. within the order Ktedonobacterales isolated from Tengu-no-mugimeshi.</title>
        <authorList>
            <person name="Wang C.M."/>
            <person name="Zheng Y."/>
            <person name="Sakai Y."/>
            <person name="Toyoda A."/>
            <person name="Minakuchi Y."/>
            <person name="Abe K."/>
            <person name="Yokota A."/>
            <person name="Yabe S."/>
        </authorList>
    </citation>
    <scope>NUCLEOTIDE SEQUENCE [LARGE SCALE GENOMIC DNA]</scope>
    <source>
        <strain evidence="11">Uno3</strain>
    </source>
</reference>
<dbReference type="OrthoDB" id="140159at2"/>
<name>A0A402A6N8_9CHLR</name>
<evidence type="ECO:0000256" key="1">
    <source>
        <dbReference type="ARBA" id="ARBA00001971"/>
    </source>
</evidence>
<keyword evidence="3 8" id="KW-0349">Heme</keyword>
<dbReference type="RefSeq" id="WP_126582239.1">
    <property type="nucleotide sequence ID" value="NZ_BIFR01000002.1"/>
</dbReference>
<comment type="caution">
    <text evidence="10">The sequence shown here is derived from an EMBL/GenBank/DDBJ whole genome shotgun (WGS) entry which is preliminary data.</text>
</comment>
<evidence type="ECO:0000256" key="3">
    <source>
        <dbReference type="ARBA" id="ARBA00022617"/>
    </source>
</evidence>
<keyword evidence="5 9" id="KW-0560">Oxidoreductase</keyword>
<dbReference type="Proteomes" id="UP000287352">
    <property type="component" value="Unassembled WGS sequence"/>
</dbReference>
<evidence type="ECO:0000256" key="6">
    <source>
        <dbReference type="ARBA" id="ARBA00023004"/>
    </source>
</evidence>
<dbReference type="GO" id="GO:0016705">
    <property type="term" value="F:oxidoreductase activity, acting on paired donors, with incorporation or reduction of molecular oxygen"/>
    <property type="evidence" value="ECO:0007669"/>
    <property type="project" value="InterPro"/>
</dbReference>
<dbReference type="GO" id="GO:0004497">
    <property type="term" value="F:monooxygenase activity"/>
    <property type="evidence" value="ECO:0007669"/>
    <property type="project" value="UniProtKB-KW"/>
</dbReference>